<dbReference type="InterPro" id="IPR043128">
    <property type="entry name" value="Rev_trsase/Diguanyl_cyclase"/>
</dbReference>
<protein>
    <submittedName>
        <fullName evidence="4">Uncharacterized protein</fullName>
    </submittedName>
</protein>
<evidence type="ECO:0000313" key="5">
    <source>
        <dbReference type="Proteomes" id="UP000233551"/>
    </source>
</evidence>
<evidence type="ECO:0000313" key="4">
    <source>
        <dbReference type="EMBL" id="PKI48741.1"/>
    </source>
</evidence>
<keyword evidence="1" id="KW-0511">Multifunctional enzyme</keyword>
<feature type="domain" description="Reverse transcriptase/retrotransposon-derived protein RNase H-like" evidence="3">
    <location>
        <begin position="81"/>
        <end position="129"/>
    </location>
</feature>
<dbReference type="Proteomes" id="UP000233551">
    <property type="component" value="Unassembled WGS sequence"/>
</dbReference>
<evidence type="ECO:0000259" key="3">
    <source>
        <dbReference type="Pfam" id="PF17919"/>
    </source>
</evidence>
<dbReference type="PANTHER" id="PTHR37984">
    <property type="entry name" value="PROTEIN CBG26694"/>
    <property type="match status" value="1"/>
</dbReference>
<sequence length="130" mass="15005">MCVDCRAVNKITVKYRHLIPRLDDMLDELHGSTLFTKIDLKSRYHQIRMKEASFYSRFVQDFSTLAAPLTEVVKKDICFKWGVEQEQAFNLIKEKLCSTPLLVLPDFLKTFEIECDASGIGRGAVLMQEK</sequence>
<reference evidence="4 5" key="1">
    <citation type="submission" date="2017-11" db="EMBL/GenBank/DDBJ databases">
        <title>De-novo sequencing of pomegranate (Punica granatum L.) genome.</title>
        <authorList>
            <person name="Akparov Z."/>
            <person name="Amiraslanov A."/>
            <person name="Hajiyeva S."/>
            <person name="Abbasov M."/>
            <person name="Kaur K."/>
            <person name="Hamwieh A."/>
            <person name="Solovyev V."/>
            <person name="Salamov A."/>
            <person name="Braich B."/>
            <person name="Kosarev P."/>
            <person name="Mahmoud A."/>
            <person name="Hajiyev E."/>
            <person name="Babayeva S."/>
            <person name="Izzatullayeva V."/>
            <person name="Mammadov A."/>
            <person name="Mammadov A."/>
            <person name="Sharifova S."/>
            <person name="Ojaghi J."/>
            <person name="Eynullazada K."/>
            <person name="Bayramov B."/>
            <person name="Abdulazimova A."/>
            <person name="Shahmuradov I."/>
        </authorList>
    </citation>
    <scope>NUCLEOTIDE SEQUENCE [LARGE SCALE GENOMIC DNA]</scope>
    <source>
        <strain evidence="5">cv. AG2017</strain>
        <tissue evidence="4">Leaf</tissue>
    </source>
</reference>
<accession>A0A2I0IXM3</accession>
<dbReference type="GO" id="GO:0003824">
    <property type="term" value="F:catalytic activity"/>
    <property type="evidence" value="ECO:0007669"/>
    <property type="project" value="UniProtKB-KW"/>
</dbReference>
<keyword evidence="5" id="KW-1185">Reference proteome</keyword>
<dbReference type="EMBL" id="PGOL01002346">
    <property type="protein sequence ID" value="PKI48741.1"/>
    <property type="molecule type" value="Genomic_DNA"/>
</dbReference>
<comment type="caution">
    <text evidence="4">The sequence shown here is derived from an EMBL/GenBank/DDBJ whole genome shotgun (WGS) entry which is preliminary data.</text>
</comment>
<evidence type="ECO:0000259" key="2">
    <source>
        <dbReference type="Pfam" id="PF00078"/>
    </source>
</evidence>
<dbReference type="InterPro" id="IPR050951">
    <property type="entry name" value="Retrovirus_Pol_polyprotein"/>
</dbReference>
<dbReference type="InterPro" id="IPR043502">
    <property type="entry name" value="DNA/RNA_pol_sf"/>
</dbReference>
<proteinExistence type="predicted"/>
<dbReference type="Pfam" id="PF00078">
    <property type="entry name" value="RVT_1"/>
    <property type="match status" value="1"/>
</dbReference>
<dbReference type="Pfam" id="PF17919">
    <property type="entry name" value="RT_RNaseH_2"/>
    <property type="match status" value="1"/>
</dbReference>
<dbReference type="STRING" id="22663.A0A2I0IXM3"/>
<dbReference type="Gene3D" id="3.10.10.10">
    <property type="entry name" value="HIV Type 1 Reverse Transcriptase, subunit A, domain 1"/>
    <property type="match status" value="1"/>
</dbReference>
<dbReference type="PANTHER" id="PTHR37984:SF5">
    <property type="entry name" value="PROTEIN NYNRIN-LIKE"/>
    <property type="match status" value="1"/>
</dbReference>
<organism evidence="4 5">
    <name type="scientific">Punica granatum</name>
    <name type="common">Pomegranate</name>
    <dbReference type="NCBI Taxonomy" id="22663"/>
    <lineage>
        <taxon>Eukaryota</taxon>
        <taxon>Viridiplantae</taxon>
        <taxon>Streptophyta</taxon>
        <taxon>Embryophyta</taxon>
        <taxon>Tracheophyta</taxon>
        <taxon>Spermatophyta</taxon>
        <taxon>Magnoliopsida</taxon>
        <taxon>eudicotyledons</taxon>
        <taxon>Gunneridae</taxon>
        <taxon>Pentapetalae</taxon>
        <taxon>rosids</taxon>
        <taxon>malvids</taxon>
        <taxon>Myrtales</taxon>
        <taxon>Lythraceae</taxon>
        <taxon>Punica</taxon>
    </lineage>
</organism>
<feature type="domain" description="Reverse transcriptase" evidence="2">
    <location>
        <begin position="2"/>
        <end position="53"/>
    </location>
</feature>
<dbReference type="AlphaFoldDB" id="A0A2I0IXM3"/>
<dbReference type="Gene3D" id="3.30.70.270">
    <property type="match status" value="1"/>
</dbReference>
<dbReference type="InterPro" id="IPR041577">
    <property type="entry name" value="RT_RNaseH_2"/>
</dbReference>
<dbReference type="InterPro" id="IPR000477">
    <property type="entry name" value="RT_dom"/>
</dbReference>
<evidence type="ECO:0000256" key="1">
    <source>
        <dbReference type="ARBA" id="ARBA00023268"/>
    </source>
</evidence>
<dbReference type="SUPFAM" id="SSF56672">
    <property type="entry name" value="DNA/RNA polymerases"/>
    <property type="match status" value="1"/>
</dbReference>
<gene>
    <name evidence="4" type="ORF">CRG98_030863</name>
</gene>
<name>A0A2I0IXM3_PUNGR</name>